<comment type="caution">
    <text evidence="2">The sequence shown here is derived from an EMBL/GenBank/DDBJ whole genome shotgun (WGS) entry which is preliminary data.</text>
</comment>
<proteinExistence type="predicted"/>
<evidence type="ECO:0000313" key="2">
    <source>
        <dbReference type="EMBL" id="MBL0375478.1"/>
    </source>
</evidence>
<accession>A0A936YRM3</accession>
<dbReference type="RefSeq" id="WP_201664023.1">
    <property type="nucleotide sequence ID" value="NZ_JAEQNC010000026.1"/>
</dbReference>
<evidence type="ECO:0000256" key="1">
    <source>
        <dbReference type="SAM" id="MobiDB-lite"/>
    </source>
</evidence>
<feature type="compositionally biased region" description="Basic and acidic residues" evidence="1">
    <location>
        <begin position="33"/>
        <end position="53"/>
    </location>
</feature>
<sequence>MMNNLSRDEIQNQGSDADSPARRSGGTANDPHGGYERIQTKDTQHPDRTKESLTDAAHANVPKLPDDVAPETFHITRDQPGFGPTEFDKPTLQEGNPELGPDPANLPSTGPSPANTAPTREGMYETGIRKDDDMSKK</sequence>
<feature type="compositionally biased region" description="Basic and acidic residues" evidence="1">
    <location>
        <begin position="127"/>
        <end position="137"/>
    </location>
</feature>
<organism evidence="2 3">
    <name type="scientific">Rhizobium setariae</name>
    <dbReference type="NCBI Taxonomy" id="2801340"/>
    <lineage>
        <taxon>Bacteria</taxon>
        <taxon>Pseudomonadati</taxon>
        <taxon>Pseudomonadota</taxon>
        <taxon>Alphaproteobacteria</taxon>
        <taxon>Hyphomicrobiales</taxon>
        <taxon>Rhizobiaceae</taxon>
        <taxon>Rhizobium/Agrobacterium group</taxon>
        <taxon>Rhizobium</taxon>
    </lineage>
</organism>
<reference evidence="2" key="1">
    <citation type="submission" date="2021-01" db="EMBL/GenBank/DDBJ databases">
        <title>Rhizobium sp. strain KVB221 16S ribosomal RNA gene Genome sequencing and assembly.</title>
        <authorList>
            <person name="Kang M."/>
        </authorList>
    </citation>
    <scope>NUCLEOTIDE SEQUENCE</scope>
    <source>
        <strain evidence="2">KVB221</strain>
    </source>
</reference>
<keyword evidence="3" id="KW-1185">Reference proteome</keyword>
<name>A0A936YRM3_9HYPH</name>
<dbReference type="AlphaFoldDB" id="A0A936YRM3"/>
<gene>
    <name evidence="2" type="ORF">JJB09_26070</name>
</gene>
<dbReference type="EMBL" id="JAEQNC010000026">
    <property type="protein sequence ID" value="MBL0375478.1"/>
    <property type="molecule type" value="Genomic_DNA"/>
</dbReference>
<evidence type="ECO:0000313" key="3">
    <source>
        <dbReference type="Proteomes" id="UP000633219"/>
    </source>
</evidence>
<dbReference type="Proteomes" id="UP000633219">
    <property type="component" value="Unassembled WGS sequence"/>
</dbReference>
<protein>
    <submittedName>
        <fullName evidence="2">Uncharacterized protein</fullName>
    </submittedName>
</protein>
<feature type="region of interest" description="Disordered" evidence="1">
    <location>
        <begin position="1"/>
        <end position="137"/>
    </location>
</feature>
<feature type="compositionally biased region" description="Basic and acidic residues" evidence="1">
    <location>
        <begin position="1"/>
        <end position="10"/>
    </location>
</feature>
<feature type="compositionally biased region" description="Polar residues" evidence="1">
    <location>
        <begin position="106"/>
        <end position="118"/>
    </location>
</feature>